<dbReference type="Gene3D" id="3.40.1170.10">
    <property type="entry name" value="DNA repair protein MutS, domain I"/>
    <property type="match status" value="1"/>
</dbReference>
<evidence type="ECO:0000313" key="11">
    <source>
        <dbReference type="Proteomes" id="UP000193218"/>
    </source>
</evidence>
<evidence type="ECO:0000256" key="8">
    <source>
        <dbReference type="SAM" id="MobiDB-lite"/>
    </source>
</evidence>
<dbReference type="SUPFAM" id="SSF55271">
    <property type="entry name" value="DNA repair protein MutS, domain I"/>
    <property type="match status" value="1"/>
</dbReference>
<keyword evidence="3 6" id="KW-0227">DNA damage</keyword>
<dbReference type="InterPro" id="IPR045076">
    <property type="entry name" value="MutS"/>
</dbReference>
<dbReference type="SUPFAM" id="SSF52540">
    <property type="entry name" value="P-loop containing nucleoside triphosphate hydrolases"/>
    <property type="match status" value="1"/>
</dbReference>
<gene>
    <name evidence="10" type="ORF">BD324DRAFT_214439</name>
</gene>
<dbReference type="PIRSF" id="PIRSF037677">
    <property type="entry name" value="DNA_mis_repair_Msh6"/>
    <property type="match status" value="1"/>
</dbReference>
<dbReference type="PROSITE" id="PS00486">
    <property type="entry name" value="DNA_MISMATCH_REPAIR_2"/>
    <property type="match status" value="1"/>
</dbReference>
<evidence type="ECO:0000256" key="2">
    <source>
        <dbReference type="ARBA" id="ARBA00022741"/>
    </source>
</evidence>
<dbReference type="Gene3D" id="1.10.1420.10">
    <property type="match status" value="2"/>
</dbReference>
<dbReference type="InterPro" id="IPR007696">
    <property type="entry name" value="DNA_mismatch_repair_MutS_core"/>
</dbReference>
<dbReference type="OrthoDB" id="121051at2759"/>
<evidence type="ECO:0000256" key="1">
    <source>
        <dbReference type="ARBA" id="ARBA00006271"/>
    </source>
</evidence>
<evidence type="ECO:0000256" key="5">
    <source>
        <dbReference type="ARBA" id="ARBA00023125"/>
    </source>
</evidence>
<dbReference type="InterPro" id="IPR016151">
    <property type="entry name" value="DNA_mismatch_repair_MutS_N"/>
</dbReference>
<comment type="similarity">
    <text evidence="1 6 7">Belongs to the DNA mismatch repair MutS family.</text>
</comment>
<evidence type="ECO:0000256" key="4">
    <source>
        <dbReference type="ARBA" id="ARBA00022840"/>
    </source>
</evidence>
<dbReference type="NCBIfam" id="NF003810">
    <property type="entry name" value="PRK05399.1"/>
    <property type="match status" value="1"/>
</dbReference>
<evidence type="ECO:0000256" key="6">
    <source>
        <dbReference type="PIRNR" id="PIRNR037677"/>
    </source>
</evidence>
<dbReference type="SUPFAM" id="SSF48334">
    <property type="entry name" value="DNA repair protein MutS, domain III"/>
    <property type="match status" value="1"/>
</dbReference>
<comment type="caution">
    <text evidence="10">The sequence shown here is derived from an EMBL/GenBank/DDBJ whole genome shotgun (WGS) entry which is preliminary data.</text>
</comment>
<dbReference type="STRING" id="4999.A0A1Y1U696"/>
<feature type="compositionally biased region" description="Acidic residues" evidence="8">
    <location>
        <begin position="22"/>
        <end position="44"/>
    </location>
</feature>
<dbReference type="Gene3D" id="3.40.50.300">
    <property type="entry name" value="P-loop containing nucleotide triphosphate hydrolases"/>
    <property type="match status" value="1"/>
</dbReference>
<dbReference type="Proteomes" id="UP000193218">
    <property type="component" value="Unassembled WGS sequence"/>
</dbReference>
<dbReference type="Pfam" id="PF01624">
    <property type="entry name" value="MutS_I"/>
    <property type="match status" value="1"/>
</dbReference>
<keyword evidence="11" id="KW-1185">Reference proteome</keyword>
<organism evidence="10 11">
    <name type="scientific">Kockovaella imperatae</name>
    <dbReference type="NCBI Taxonomy" id="4999"/>
    <lineage>
        <taxon>Eukaryota</taxon>
        <taxon>Fungi</taxon>
        <taxon>Dikarya</taxon>
        <taxon>Basidiomycota</taxon>
        <taxon>Agaricomycotina</taxon>
        <taxon>Tremellomycetes</taxon>
        <taxon>Tremellales</taxon>
        <taxon>Cuniculitremaceae</taxon>
        <taxon>Kockovaella</taxon>
    </lineage>
</organism>
<dbReference type="FunCoup" id="A0A1Y1U696">
    <property type="interactions" value="692"/>
</dbReference>
<keyword evidence="4 6" id="KW-0067">ATP-binding</keyword>
<keyword evidence="6 7" id="KW-0234">DNA repair</keyword>
<dbReference type="AlphaFoldDB" id="A0A1Y1U696"/>
<dbReference type="RefSeq" id="XP_021867872.1">
    <property type="nucleotide sequence ID" value="XM_022012194.1"/>
</dbReference>
<dbReference type="PANTHER" id="PTHR11361:SF148">
    <property type="entry name" value="DNA MISMATCH REPAIR PROTEIN MSH6"/>
    <property type="match status" value="1"/>
</dbReference>
<dbReference type="InterPro" id="IPR007860">
    <property type="entry name" value="DNA_mmatch_repair_MutS_con_dom"/>
</dbReference>
<reference evidence="10 11" key="1">
    <citation type="submission" date="2017-03" db="EMBL/GenBank/DDBJ databases">
        <title>Widespread Adenine N6-methylation of Active Genes in Fungi.</title>
        <authorList>
            <consortium name="DOE Joint Genome Institute"/>
            <person name="Mondo S.J."/>
            <person name="Dannebaum R.O."/>
            <person name="Kuo R.C."/>
            <person name="Louie K.B."/>
            <person name="Bewick A.J."/>
            <person name="Labutti K."/>
            <person name="Haridas S."/>
            <person name="Kuo A."/>
            <person name="Salamov A."/>
            <person name="Ahrendt S.R."/>
            <person name="Lau R."/>
            <person name="Bowen B.P."/>
            <person name="Lipzen A."/>
            <person name="Sullivan W."/>
            <person name="Andreopoulos W.B."/>
            <person name="Clum A."/>
            <person name="Lindquist E."/>
            <person name="Daum C."/>
            <person name="Northen T.R."/>
            <person name="Ramamoorthy G."/>
            <person name="Schmitz R.J."/>
            <person name="Gryganskyi A."/>
            <person name="Culley D."/>
            <person name="Magnuson J."/>
            <person name="James T.Y."/>
            <person name="O'Malley M.A."/>
            <person name="Stajich J.E."/>
            <person name="Spatafora J.W."/>
            <person name="Visel A."/>
            <person name="Grigoriev I.V."/>
        </authorList>
    </citation>
    <scope>NUCLEOTIDE SEQUENCE [LARGE SCALE GENOMIC DNA]</scope>
    <source>
        <strain evidence="10 11">NRRL Y-17943</strain>
    </source>
</reference>
<dbReference type="GO" id="GO:0032301">
    <property type="term" value="C:MutSalpha complex"/>
    <property type="evidence" value="ECO:0007669"/>
    <property type="project" value="TreeGrafter"/>
</dbReference>
<dbReference type="Pfam" id="PF00488">
    <property type="entry name" value="MutS_V"/>
    <property type="match status" value="1"/>
</dbReference>
<evidence type="ECO:0000256" key="7">
    <source>
        <dbReference type="RuleBase" id="RU003756"/>
    </source>
</evidence>
<dbReference type="InterPro" id="IPR036678">
    <property type="entry name" value="MutS_con_dom_sf"/>
</dbReference>
<keyword evidence="5 6" id="KW-0238">DNA-binding</keyword>
<dbReference type="InterPro" id="IPR007695">
    <property type="entry name" value="DNA_mismatch_repair_MutS-lik_N"/>
</dbReference>
<keyword evidence="2 6" id="KW-0547">Nucleotide-binding</keyword>
<dbReference type="SMART" id="SM00534">
    <property type="entry name" value="MUTSac"/>
    <property type="match status" value="1"/>
</dbReference>
<dbReference type="Pfam" id="PF05188">
    <property type="entry name" value="MutS_II"/>
    <property type="match status" value="1"/>
</dbReference>
<dbReference type="GO" id="GO:0140664">
    <property type="term" value="F:ATP-dependent DNA damage sensor activity"/>
    <property type="evidence" value="ECO:0007669"/>
    <property type="project" value="InterPro"/>
</dbReference>
<dbReference type="Gene3D" id="3.30.420.110">
    <property type="entry name" value="MutS, connector domain"/>
    <property type="match status" value="1"/>
</dbReference>
<dbReference type="FunFam" id="3.40.50.300:FF:001752">
    <property type="entry name" value="DNA mismatch repair protein"/>
    <property type="match status" value="1"/>
</dbReference>
<evidence type="ECO:0000313" key="10">
    <source>
        <dbReference type="EMBL" id="ORX33553.1"/>
    </source>
</evidence>
<dbReference type="PANTHER" id="PTHR11361">
    <property type="entry name" value="DNA MISMATCH REPAIR PROTEIN MUTS FAMILY MEMBER"/>
    <property type="match status" value="1"/>
</dbReference>
<dbReference type="GO" id="GO:0006298">
    <property type="term" value="P:mismatch repair"/>
    <property type="evidence" value="ECO:0007669"/>
    <property type="project" value="InterPro"/>
</dbReference>
<dbReference type="SMART" id="SM00533">
    <property type="entry name" value="MUTSd"/>
    <property type="match status" value="1"/>
</dbReference>
<feature type="region of interest" description="Disordered" evidence="8">
    <location>
        <begin position="1"/>
        <end position="105"/>
    </location>
</feature>
<name>A0A1Y1U696_9TREE</name>
<dbReference type="InterPro" id="IPR036187">
    <property type="entry name" value="DNA_mismatch_repair_MutS_sf"/>
</dbReference>
<sequence>MISQKPLQSKLPAKRKSLQNDSDSDDFMLDLDDDVMMEAADEYEASVMSDSPGPPLAKSVKRSKGFAQPAKSAPKPSTSLSRPPPRPFASSSKGGSRAASDRSDSRAGSDVFLTLAELRKEEDKDAKKEGGEVFPFLKKPRDAQGRYEDDPDYDKRTLLIEEHHFKDMTPFEKQFWWIKRWYYDTVLFFQKGYFYELYENDAEIGHREFDLKLTSRVKMKMVGVPEQQFEIWAAKFLAAGYKVGRVDQKETAIGMDMRTQKDASKKTASTETNAKAVKGKEVTGRDLLRGPNHHLDGVKIVQRELSEVFTNGTIVDGAYLASDESNHCVALKESVDPSTGLSNFGVCILDASTGVFDLAYLEDDIVNTNLETLFRQIRPKELLYAKSNLSVNTQRLLRAILPASTLWESFQNVDQFYTRDETLRRLAETYQLASDPDNSGKPILPEAIQAMSHRPLAMEAFGGMMYYIETMNLGNDLLTQKNFNVYDPIRQGKSMILDGHTLNHMEVLTNNEGGEEGTLLALLQQCSSPFGKRLFRHWLIAPLRDVKMINDRLDAVDELLANPGVMGDFTLFAKKLPDLERMVSRIHAGALKQRDFDKVVAAFSNIKEAMDRLSTTITPQDARTVHGILRAFPDIGPHVRKLEKKYTVKTEKSTFEIIPQERADEDCSAAQDEIDTIKTDLEEFREKTRRSLGLSSDAIKFWHSAQGGREIYQLEVPSSTKMSSDRWIKQSGTQKVSRYYSEDLKRLVRELLEAQEKLSTAKQGFYGRLMAEFDQDRDLWLKAIKLLAELDCLISLARASHNMDEPKCRPTFVDSPVAFIDFEDLRHPSMCLRSDFIPNNVQLGGNVPRTTLLTGPNMAGKSTLLRMTAAGIIMAQMGCYVPASKAVLSPVDKIQTRMGAYDNMFAAASTFKVELDECARILREAGPRSFVILDELGRGTSTFDGMAIAGAVLHHLATHTLPLGFFATHYGSLTDDYTYHPNIRRMHMKTHVDDEQHQVVFLYKLVPGVAESSHGTHVATMAGVPSAVVSRADQVSAEFFEAFKAKLATRRQSSLSVEARSDIAWLIKLALNDSETQTGNAEQAQFEMDMVRAASDKIVEI</sequence>
<proteinExistence type="inferred from homology"/>
<dbReference type="InterPro" id="IPR000432">
    <property type="entry name" value="DNA_mismatch_repair_MutS_C"/>
</dbReference>
<dbReference type="InterPro" id="IPR017261">
    <property type="entry name" value="DNA_mismatch_repair_MutS/MSH"/>
</dbReference>
<dbReference type="GO" id="GO:0030983">
    <property type="term" value="F:mismatched DNA binding"/>
    <property type="evidence" value="ECO:0007669"/>
    <property type="project" value="UniProtKB-UniRule"/>
</dbReference>
<feature type="compositionally biased region" description="Low complexity" evidence="8">
    <location>
        <begin position="88"/>
        <end position="98"/>
    </location>
</feature>
<dbReference type="InParanoid" id="A0A1Y1U696"/>
<dbReference type="EMBL" id="NBSH01000019">
    <property type="protein sequence ID" value="ORX33553.1"/>
    <property type="molecule type" value="Genomic_DNA"/>
</dbReference>
<dbReference type="Pfam" id="PF05192">
    <property type="entry name" value="MutS_III"/>
    <property type="match status" value="1"/>
</dbReference>
<comment type="function">
    <text evidence="6 7">Component of the post-replicative DNA mismatch repair system (MMR).</text>
</comment>
<dbReference type="InterPro" id="IPR007861">
    <property type="entry name" value="DNA_mismatch_repair_MutS_clamp"/>
</dbReference>
<feature type="domain" description="DNA mismatch repair proteins mutS family" evidence="9">
    <location>
        <begin position="929"/>
        <end position="945"/>
    </location>
</feature>
<protein>
    <recommendedName>
        <fullName evidence="6">DNA mismatch repair protein</fullName>
    </recommendedName>
</protein>
<dbReference type="GeneID" id="33554002"/>
<dbReference type="SUPFAM" id="SSF53150">
    <property type="entry name" value="DNA repair protein MutS, domain II"/>
    <property type="match status" value="1"/>
</dbReference>
<evidence type="ECO:0000256" key="3">
    <source>
        <dbReference type="ARBA" id="ARBA00022763"/>
    </source>
</evidence>
<evidence type="ECO:0000259" key="9">
    <source>
        <dbReference type="PROSITE" id="PS00486"/>
    </source>
</evidence>
<dbReference type="InterPro" id="IPR027417">
    <property type="entry name" value="P-loop_NTPase"/>
</dbReference>
<dbReference type="GO" id="GO:0005524">
    <property type="term" value="F:ATP binding"/>
    <property type="evidence" value="ECO:0007669"/>
    <property type="project" value="UniProtKB-UniRule"/>
</dbReference>
<accession>A0A1Y1U696</accession>
<dbReference type="Pfam" id="PF05190">
    <property type="entry name" value="MutS_IV"/>
    <property type="match status" value="1"/>
</dbReference>